<proteinExistence type="inferred from homology"/>
<comment type="caution">
    <text evidence="7">The sequence shown here is derived from an EMBL/GenBank/DDBJ whole genome shotgun (WGS) entry which is preliminary data.</text>
</comment>
<protein>
    <submittedName>
        <fullName evidence="7">PLP-dependent aminotransferase family protein</fullName>
    </submittedName>
</protein>
<evidence type="ECO:0000259" key="6">
    <source>
        <dbReference type="PROSITE" id="PS50949"/>
    </source>
</evidence>
<dbReference type="PANTHER" id="PTHR46577">
    <property type="entry name" value="HTH-TYPE TRANSCRIPTIONAL REGULATORY PROTEIN GABR"/>
    <property type="match status" value="1"/>
</dbReference>
<dbReference type="InterPro" id="IPR036390">
    <property type="entry name" value="WH_DNA-bd_sf"/>
</dbReference>
<name>A0ABT8XLB7_9HYPH</name>
<dbReference type="InterPro" id="IPR036388">
    <property type="entry name" value="WH-like_DNA-bd_sf"/>
</dbReference>
<reference evidence="7" key="1">
    <citation type="submission" date="2022-04" db="EMBL/GenBank/DDBJ databases">
        <title>Shinella lacus sp. nov., a novel member of the genus Shinella from water.</title>
        <authorList>
            <person name="Deng Y."/>
        </authorList>
    </citation>
    <scope>NUCLEOTIDE SEQUENCE</scope>
    <source>
        <strain evidence="7">JCM 31239</strain>
    </source>
</reference>
<sequence length="460" mass="50057">MPSSRTLAKDHGVSRTTAISVYEQLAAEGLIRSNIGAGAYVAETLRDGRPTPTPSKGLDEIRSPPRLAQLSADASEHYYPRLAHPENPRPFITGIPAFDEFPMALWASMAARYWRQPRNLLLGYPPPEGLMELRRAVAMHLRANRGIACEPEQVFIFNGAQDAFNRIGNTLLDPGDTVWIENPGAIGARNSLISSGARLVPLSIDEEGINVAEGLEIAPEFRLAFVTPAHQHPLGVTMSLQRRFELLRAAERAGAWIIEDDYVGEFHYAGHPPPTLKSVDTSGRVIYVGSFSKTLFAALRLGYVVAPPGLVDVFYRIAGATLQGSAASLQSVVAGFIEAGHFSSHIRRMRRVYAERLQALLDGAARHMEGLMEVAPTETGFHTVGRLAADFEELAVARRAADHNILVSPISRFAITPVSQRGLILGFSSAPPRMIASATETLGMVLKDMRKQQARGRASA</sequence>
<comment type="similarity">
    <text evidence="1">In the C-terminal section; belongs to the class-I pyridoxal-phosphate-dependent aminotransferase family.</text>
</comment>
<evidence type="ECO:0000313" key="8">
    <source>
        <dbReference type="Proteomes" id="UP001177080"/>
    </source>
</evidence>
<evidence type="ECO:0000256" key="3">
    <source>
        <dbReference type="ARBA" id="ARBA00023015"/>
    </source>
</evidence>
<dbReference type="PROSITE" id="PS50949">
    <property type="entry name" value="HTH_GNTR"/>
    <property type="match status" value="1"/>
</dbReference>
<dbReference type="EMBL" id="WHSC02000013">
    <property type="protein sequence ID" value="MDO6124525.1"/>
    <property type="molecule type" value="Genomic_DNA"/>
</dbReference>
<evidence type="ECO:0000256" key="2">
    <source>
        <dbReference type="ARBA" id="ARBA00022898"/>
    </source>
</evidence>
<dbReference type="Proteomes" id="UP001177080">
    <property type="component" value="Unassembled WGS sequence"/>
</dbReference>
<dbReference type="Gene3D" id="3.40.640.10">
    <property type="entry name" value="Type I PLP-dependent aspartate aminotransferase-like (Major domain)"/>
    <property type="match status" value="1"/>
</dbReference>
<dbReference type="Pfam" id="PF00155">
    <property type="entry name" value="Aminotran_1_2"/>
    <property type="match status" value="1"/>
</dbReference>
<evidence type="ECO:0000256" key="1">
    <source>
        <dbReference type="ARBA" id="ARBA00005384"/>
    </source>
</evidence>
<dbReference type="InterPro" id="IPR015421">
    <property type="entry name" value="PyrdxlP-dep_Trfase_major"/>
</dbReference>
<keyword evidence="3" id="KW-0805">Transcription regulation</keyword>
<evidence type="ECO:0000313" key="7">
    <source>
        <dbReference type="EMBL" id="MDO6124525.1"/>
    </source>
</evidence>
<dbReference type="InterPro" id="IPR004839">
    <property type="entry name" value="Aminotransferase_I/II_large"/>
</dbReference>
<keyword evidence="8" id="KW-1185">Reference proteome</keyword>
<keyword evidence="4" id="KW-0238">DNA-binding</keyword>
<dbReference type="SUPFAM" id="SSF53383">
    <property type="entry name" value="PLP-dependent transferases"/>
    <property type="match status" value="1"/>
</dbReference>
<feature type="domain" description="HTH gntR-type" evidence="6">
    <location>
        <begin position="1"/>
        <end position="44"/>
    </location>
</feature>
<keyword evidence="2" id="KW-0663">Pyridoxal phosphate</keyword>
<dbReference type="PANTHER" id="PTHR46577:SF1">
    <property type="entry name" value="HTH-TYPE TRANSCRIPTIONAL REGULATORY PROTEIN GABR"/>
    <property type="match status" value="1"/>
</dbReference>
<dbReference type="GO" id="GO:0008483">
    <property type="term" value="F:transaminase activity"/>
    <property type="evidence" value="ECO:0007669"/>
    <property type="project" value="UniProtKB-KW"/>
</dbReference>
<dbReference type="CDD" id="cd00609">
    <property type="entry name" value="AAT_like"/>
    <property type="match status" value="1"/>
</dbReference>
<evidence type="ECO:0000256" key="4">
    <source>
        <dbReference type="ARBA" id="ARBA00023125"/>
    </source>
</evidence>
<dbReference type="InterPro" id="IPR000524">
    <property type="entry name" value="Tscrpt_reg_HTH_GntR"/>
</dbReference>
<dbReference type="SUPFAM" id="SSF46785">
    <property type="entry name" value="Winged helix' DNA-binding domain"/>
    <property type="match status" value="1"/>
</dbReference>
<evidence type="ECO:0000256" key="5">
    <source>
        <dbReference type="ARBA" id="ARBA00023163"/>
    </source>
</evidence>
<gene>
    <name evidence="7" type="ORF">GB928_025365</name>
</gene>
<keyword evidence="7" id="KW-0032">Aminotransferase</keyword>
<organism evidence="7 8">
    <name type="scientific">Shinella curvata</name>
    <dbReference type="NCBI Taxonomy" id="1817964"/>
    <lineage>
        <taxon>Bacteria</taxon>
        <taxon>Pseudomonadati</taxon>
        <taxon>Pseudomonadota</taxon>
        <taxon>Alphaproteobacteria</taxon>
        <taxon>Hyphomicrobiales</taxon>
        <taxon>Rhizobiaceae</taxon>
        <taxon>Shinella</taxon>
    </lineage>
</organism>
<dbReference type="Gene3D" id="1.10.10.10">
    <property type="entry name" value="Winged helix-like DNA-binding domain superfamily/Winged helix DNA-binding domain"/>
    <property type="match status" value="1"/>
</dbReference>
<dbReference type="InterPro" id="IPR015424">
    <property type="entry name" value="PyrdxlP-dep_Trfase"/>
</dbReference>
<accession>A0ABT8XLB7</accession>
<keyword evidence="7" id="KW-0808">Transferase</keyword>
<dbReference type="InterPro" id="IPR051446">
    <property type="entry name" value="HTH_trans_reg/aminotransferase"/>
</dbReference>
<dbReference type="PRINTS" id="PR00035">
    <property type="entry name" value="HTHGNTR"/>
</dbReference>
<keyword evidence="5" id="KW-0804">Transcription</keyword>